<gene>
    <name evidence="3" type="ORF">ATNIH1004_009630</name>
    <name evidence="4" type="ORF">EYZ11_007799</name>
</gene>
<keyword evidence="5" id="KW-1185">Reference proteome</keyword>
<feature type="chain" id="PRO_5036122097" evidence="2">
    <location>
        <begin position="21"/>
        <end position="223"/>
    </location>
</feature>
<feature type="signal peptide" evidence="2">
    <location>
        <begin position="1"/>
        <end position="20"/>
    </location>
</feature>
<reference evidence="4 5" key="1">
    <citation type="submission" date="2019-03" db="EMBL/GenBank/DDBJ databases">
        <title>The genome sequence of a newly discovered highly antifungal drug resistant Aspergillus species, Aspergillus tanneri NIH 1004.</title>
        <authorList>
            <person name="Mounaud S."/>
            <person name="Singh I."/>
            <person name="Joardar V."/>
            <person name="Pakala S."/>
            <person name="Pakala S."/>
            <person name="Venepally P."/>
            <person name="Hoover J."/>
            <person name="Nierman W."/>
            <person name="Chung J."/>
            <person name="Losada L."/>
        </authorList>
    </citation>
    <scope>NUCLEOTIDE SEQUENCE [LARGE SCALE GENOMIC DNA]</scope>
    <source>
        <strain evidence="4 5">NIH1004</strain>
    </source>
</reference>
<reference evidence="3 6" key="2">
    <citation type="submission" date="2019-08" db="EMBL/GenBank/DDBJ databases">
        <title>The genome sequence of a newly discovered highly antifungal drug resistant Aspergillus species, Aspergillus tanneri NIH 1004.</title>
        <authorList>
            <person name="Mounaud S."/>
            <person name="Singh I."/>
            <person name="Joardar V."/>
            <person name="Pakala S."/>
            <person name="Pakala S."/>
            <person name="Venepally P."/>
            <person name="Chung J.K."/>
            <person name="Losada L."/>
            <person name="Nierman W.C."/>
        </authorList>
    </citation>
    <scope>NUCLEOTIDE SEQUENCE [LARGE SCALE GENOMIC DNA]</scope>
    <source>
        <strain evidence="3 6">NIH1004</strain>
    </source>
</reference>
<evidence type="ECO:0000256" key="1">
    <source>
        <dbReference type="SAM" id="MobiDB-lite"/>
    </source>
</evidence>
<evidence type="ECO:0000256" key="2">
    <source>
        <dbReference type="SAM" id="SignalP"/>
    </source>
</evidence>
<feature type="region of interest" description="Disordered" evidence="1">
    <location>
        <begin position="102"/>
        <end position="202"/>
    </location>
</feature>
<dbReference type="EMBL" id="SOSA01000313">
    <property type="protein sequence ID" value="THC92722.1"/>
    <property type="molecule type" value="Genomic_DNA"/>
</dbReference>
<keyword evidence="2" id="KW-0732">Signal</keyword>
<evidence type="ECO:0000313" key="4">
    <source>
        <dbReference type="EMBL" id="THC92722.1"/>
    </source>
</evidence>
<dbReference type="Proteomes" id="UP000308092">
    <property type="component" value="Unassembled WGS sequence"/>
</dbReference>
<dbReference type="RefSeq" id="XP_033422237.1">
    <property type="nucleotide sequence ID" value="XM_033574219.1"/>
</dbReference>
<feature type="compositionally biased region" description="Polar residues" evidence="1">
    <location>
        <begin position="171"/>
        <end position="180"/>
    </location>
</feature>
<organism evidence="4 5">
    <name type="scientific">Aspergillus tanneri</name>
    <dbReference type="NCBI Taxonomy" id="1220188"/>
    <lineage>
        <taxon>Eukaryota</taxon>
        <taxon>Fungi</taxon>
        <taxon>Dikarya</taxon>
        <taxon>Ascomycota</taxon>
        <taxon>Pezizomycotina</taxon>
        <taxon>Eurotiomycetes</taxon>
        <taxon>Eurotiomycetidae</taxon>
        <taxon>Eurotiales</taxon>
        <taxon>Aspergillaceae</taxon>
        <taxon>Aspergillus</taxon>
        <taxon>Aspergillus subgen. Circumdati</taxon>
    </lineage>
</organism>
<dbReference type="VEuPathDB" id="FungiDB:EYZ11_007799"/>
<feature type="compositionally biased region" description="Low complexity" evidence="1">
    <location>
        <begin position="117"/>
        <end position="163"/>
    </location>
</feature>
<dbReference type="AlphaFoldDB" id="A0A4S3JCD2"/>
<dbReference type="OrthoDB" id="4368092at2759"/>
<evidence type="ECO:0000313" key="6">
    <source>
        <dbReference type="Proteomes" id="UP000324241"/>
    </source>
</evidence>
<proteinExistence type="predicted"/>
<evidence type="ECO:0000313" key="5">
    <source>
        <dbReference type="Proteomes" id="UP000308092"/>
    </source>
</evidence>
<protein>
    <submittedName>
        <fullName evidence="4">Uncharacterized protein</fullName>
    </submittedName>
</protein>
<accession>A0A4S3JCD2</accession>
<dbReference type="EMBL" id="QUQM01000005">
    <property type="protein sequence ID" value="KAA8642875.1"/>
    <property type="molecule type" value="Genomic_DNA"/>
</dbReference>
<dbReference type="GeneID" id="54332332"/>
<dbReference type="Proteomes" id="UP000324241">
    <property type="component" value="Unassembled WGS sequence"/>
</dbReference>
<sequence>MKFSVSLSLYAISLLPSAYAWKFTWRDADGNQSVASGEGPHACIKVDHAKGQVFDMSGEGEKGINMLMFTTSDCSGRPSGMATQSFTKKASVDIKGFKVVKYDPKNPAGSDSDSDSDSSTASHAASSSAISTGTVTNSTASSSSVHGSKITDASKTSSSAAEASKTETKTGSASTGSDIPSATSSGANASSTGENSASSLSGGNTVNVVVVLALGLATLEWLV</sequence>
<name>A0A4S3JCD2_9EURO</name>
<comment type="caution">
    <text evidence="4">The sequence shown here is derived from an EMBL/GenBank/DDBJ whole genome shotgun (WGS) entry which is preliminary data.</text>
</comment>
<evidence type="ECO:0000313" key="3">
    <source>
        <dbReference type="EMBL" id="KAA8642875.1"/>
    </source>
</evidence>
<feature type="compositionally biased region" description="Low complexity" evidence="1">
    <location>
        <begin position="181"/>
        <end position="202"/>
    </location>
</feature>